<name>A0A5B7H054_PORTR</name>
<reference evidence="2 3" key="1">
    <citation type="submission" date="2019-05" db="EMBL/GenBank/DDBJ databases">
        <title>Another draft genome of Portunus trituberculatus and its Hox gene families provides insights of decapod evolution.</title>
        <authorList>
            <person name="Jeong J.-H."/>
            <person name="Song I."/>
            <person name="Kim S."/>
            <person name="Choi T."/>
            <person name="Kim D."/>
            <person name="Ryu S."/>
            <person name="Kim W."/>
        </authorList>
    </citation>
    <scope>NUCLEOTIDE SEQUENCE [LARGE SCALE GENOMIC DNA]</scope>
    <source>
        <tissue evidence="2">Muscle</tissue>
    </source>
</reference>
<proteinExistence type="predicted"/>
<evidence type="ECO:0000256" key="1">
    <source>
        <dbReference type="SAM" id="Phobius"/>
    </source>
</evidence>
<keyword evidence="1" id="KW-0472">Membrane</keyword>
<keyword evidence="1" id="KW-1133">Transmembrane helix</keyword>
<feature type="transmembrane region" description="Helical" evidence="1">
    <location>
        <begin position="12"/>
        <end position="34"/>
    </location>
</feature>
<organism evidence="2 3">
    <name type="scientific">Portunus trituberculatus</name>
    <name type="common">Swimming crab</name>
    <name type="synonym">Neptunus trituberculatus</name>
    <dbReference type="NCBI Taxonomy" id="210409"/>
    <lineage>
        <taxon>Eukaryota</taxon>
        <taxon>Metazoa</taxon>
        <taxon>Ecdysozoa</taxon>
        <taxon>Arthropoda</taxon>
        <taxon>Crustacea</taxon>
        <taxon>Multicrustacea</taxon>
        <taxon>Malacostraca</taxon>
        <taxon>Eumalacostraca</taxon>
        <taxon>Eucarida</taxon>
        <taxon>Decapoda</taxon>
        <taxon>Pleocyemata</taxon>
        <taxon>Brachyura</taxon>
        <taxon>Eubrachyura</taxon>
        <taxon>Portunoidea</taxon>
        <taxon>Portunidae</taxon>
        <taxon>Portuninae</taxon>
        <taxon>Portunus</taxon>
    </lineage>
</organism>
<evidence type="ECO:0000313" key="2">
    <source>
        <dbReference type="EMBL" id="MPC63216.1"/>
    </source>
</evidence>
<evidence type="ECO:0000313" key="3">
    <source>
        <dbReference type="Proteomes" id="UP000324222"/>
    </source>
</evidence>
<gene>
    <name evidence="2" type="ORF">E2C01_057309</name>
</gene>
<comment type="caution">
    <text evidence="2">The sequence shown here is derived from an EMBL/GenBank/DDBJ whole genome shotgun (WGS) entry which is preliminary data.</text>
</comment>
<accession>A0A5B7H054</accession>
<protein>
    <submittedName>
        <fullName evidence="2">Uncharacterized protein</fullName>
    </submittedName>
</protein>
<dbReference type="Proteomes" id="UP000324222">
    <property type="component" value="Unassembled WGS sequence"/>
</dbReference>
<sequence length="76" mass="8071">MNELLSGVRCVFVRVLVVVVVVVKIAMLLVVQYYPAEHSSCHDNCCQGSTTATTGAWNGQMCIGTGGKCVDSQHVG</sequence>
<keyword evidence="1" id="KW-0812">Transmembrane</keyword>
<dbReference type="AlphaFoldDB" id="A0A5B7H054"/>
<keyword evidence="3" id="KW-1185">Reference proteome</keyword>
<dbReference type="EMBL" id="VSRR010020535">
    <property type="protein sequence ID" value="MPC63216.1"/>
    <property type="molecule type" value="Genomic_DNA"/>
</dbReference>